<feature type="transmembrane region" description="Helical" evidence="7">
    <location>
        <begin position="15"/>
        <end position="36"/>
    </location>
</feature>
<comment type="caution">
    <text evidence="9">The sequence shown here is derived from an EMBL/GenBank/DDBJ whole genome shotgun (WGS) entry which is preliminary data.</text>
</comment>
<evidence type="ECO:0000256" key="4">
    <source>
        <dbReference type="ARBA" id="ARBA00022989"/>
    </source>
</evidence>
<dbReference type="InterPro" id="IPR050790">
    <property type="entry name" value="ExbB/TolQ_transport"/>
</dbReference>
<protein>
    <submittedName>
        <fullName evidence="9">MotA/TolQ/ExbB proton channel family protein</fullName>
    </submittedName>
</protein>
<evidence type="ECO:0000256" key="7">
    <source>
        <dbReference type="SAM" id="Phobius"/>
    </source>
</evidence>
<dbReference type="InterPro" id="IPR002898">
    <property type="entry name" value="MotA_ExbB_proton_chnl"/>
</dbReference>
<sequence>MTNTFSLLTLFTGDIMTLFISLVLVLGSIMSWAVIIEKIRIWHFQKKNPVRIKSGDNLSLIADKLIRPFDKNLWFLSMVSYVAPFIGLFGTIWGVMDSFASIGVNQSVSIGVIAPGLATALGTTALGLIAAVPAAIAYQYFSKKSDDLYDKLIETCKEMKDSKSKK</sequence>
<evidence type="ECO:0000313" key="10">
    <source>
        <dbReference type="Proteomes" id="UP000824142"/>
    </source>
</evidence>
<name>A0A9D1MRU5_9PROT</name>
<reference evidence="9" key="2">
    <citation type="journal article" date="2021" name="PeerJ">
        <title>Extensive microbial diversity within the chicken gut microbiome revealed by metagenomics and culture.</title>
        <authorList>
            <person name="Gilroy R."/>
            <person name="Ravi A."/>
            <person name="Getino M."/>
            <person name="Pursley I."/>
            <person name="Horton D.L."/>
            <person name="Alikhan N.F."/>
            <person name="Baker D."/>
            <person name="Gharbi K."/>
            <person name="Hall N."/>
            <person name="Watson M."/>
            <person name="Adriaenssens E.M."/>
            <person name="Foster-Nyarko E."/>
            <person name="Jarju S."/>
            <person name="Secka A."/>
            <person name="Antonio M."/>
            <person name="Oren A."/>
            <person name="Chaudhuri R.R."/>
            <person name="La Ragione R."/>
            <person name="Hildebrand F."/>
            <person name="Pallen M.J."/>
        </authorList>
    </citation>
    <scope>NUCLEOTIDE SEQUENCE</scope>
    <source>
        <strain evidence="9">CHK136-897</strain>
    </source>
</reference>
<keyword evidence="3 7" id="KW-0812">Transmembrane</keyword>
<accession>A0A9D1MRU5</accession>
<keyword evidence="6" id="KW-0653">Protein transport</keyword>
<dbReference type="GO" id="GO:0005886">
    <property type="term" value="C:plasma membrane"/>
    <property type="evidence" value="ECO:0007669"/>
    <property type="project" value="UniProtKB-SubCell"/>
</dbReference>
<evidence type="ECO:0000256" key="6">
    <source>
        <dbReference type="RuleBase" id="RU004057"/>
    </source>
</evidence>
<evidence type="ECO:0000256" key="3">
    <source>
        <dbReference type="ARBA" id="ARBA00022692"/>
    </source>
</evidence>
<gene>
    <name evidence="9" type="ORF">IAC63_00715</name>
</gene>
<evidence type="ECO:0000259" key="8">
    <source>
        <dbReference type="Pfam" id="PF01618"/>
    </source>
</evidence>
<evidence type="ECO:0000256" key="2">
    <source>
        <dbReference type="ARBA" id="ARBA00022475"/>
    </source>
</evidence>
<dbReference type="Proteomes" id="UP000824142">
    <property type="component" value="Unassembled WGS sequence"/>
</dbReference>
<feature type="transmembrane region" description="Helical" evidence="7">
    <location>
        <begin position="73"/>
        <end position="96"/>
    </location>
</feature>
<evidence type="ECO:0000256" key="5">
    <source>
        <dbReference type="ARBA" id="ARBA00023136"/>
    </source>
</evidence>
<feature type="domain" description="MotA/TolQ/ExbB proton channel" evidence="8">
    <location>
        <begin position="62"/>
        <end position="151"/>
    </location>
</feature>
<keyword evidence="5 7" id="KW-0472">Membrane</keyword>
<dbReference type="PANTHER" id="PTHR30625">
    <property type="entry name" value="PROTEIN TOLQ"/>
    <property type="match status" value="1"/>
</dbReference>
<feature type="transmembrane region" description="Helical" evidence="7">
    <location>
        <begin position="116"/>
        <end position="141"/>
    </location>
</feature>
<keyword evidence="4 7" id="KW-1133">Transmembrane helix</keyword>
<dbReference type="PANTHER" id="PTHR30625:SF3">
    <property type="entry name" value="TOL-PAL SYSTEM PROTEIN TOLQ"/>
    <property type="match status" value="1"/>
</dbReference>
<evidence type="ECO:0000256" key="1">
    <source>
        <dbReference type="ARBA" id="ARBA00004651"/>
    </source>
</evidence>
<proteinExistence type="inferred from homology"/>
<reference evidence="9" key="1">
    <citation type="submission" date="2020-10" db="EMBL/GenBank/DDBJ databases">
        <authorList>
            <person name="Gilroy R."/>
        </authorList>
    </citation>
    <scope>NUCLEOTIDE SEQUENCE</scope>
    <source>
        <strain evidence="9">CHK136-897</strain>
    </source>
</reference>
<organism evidence="9 10">
    <name type="scientific">Candidatus Enterousia avicola</name>
    <dbReference type="NCBI Taxonomy" id="2840787"/>
    <lineage>
        <taxon>Bacteria</taxon>
        <taxon>Pseudomonadati</taxon>
        <taxon>Pseudomonadota</taxon>
        <taxon>Alphaproteobacteria</taxon>
        <taxon>Candidatus Enterousia</taxon>
    </lineage>
</organism>
<dbReference type="AlphaFoldDB" id="A0A9D1MRU5"/>
<dbReference type="EMBL" id="DVNO01000005">
    <property type="protein sequence ID" value="HIU65148.1"/>
    <property type="molecule type" value="Genomic_DNA"/>
</dbReference>
<comment type="similarity">
    <text evidence="6">Belongs to the exbB/tolQ family.</text>
</comment>
<dbReference type="Pfam" id="PF01618">
    <property type="entry name" value="MotA_ExbB"/>
    <property type="match status" value="1"/>
</dbReference>
<comment type="subcellular location">
    <subcellularLocation>
        <location evidence="1">Cell membrane</location>
        <topology evidence="1">Multi-pass membrane protein</topology>
    </subcellularLocation>
    <subcellularLocation>
        <location evidence="6">Membrane</location>
        <topology evidence="6">Multi-pass membrane protein</topology>
    </subcellularLocation>
</comment>
<keyword evidence="6" id="KW-0813">Transport</keyword>
<evidence type="ECO:0000313" key="9">
    <source>
        <dbReference type="EMBL" id="HIU65148.1"/>
    </source>
</evidence>
<dbReference type="GO" id="GO:0017038">
    <property type="term" value="P:protein import"/>
    <property type="evidence" value="ECO:0007669"/>
    <property type="project" value="TreeGrafter"/>
</dbReference>
<keyword evidence="2" id="KW-1003">Cell membrane</keyword>